<dbReference type="PANTHER" id="PTHR45786:SF74">
    <property type="entry name" value="ATP-DEPENDENT DNA HELICASE"/>
    <property type="match status" value="1"/>
</dbReference>
<organism evidence="2 3">
    <name type="scientific">Tanacetum coccineum</name>
    <dbReference type="NCBI Taxonomy" id="301880"/>
    <lineage>
        <taxon>Eukaryota</taxon>
        <taxon>Viridiplantae</taxon>
        <taxon>Streptophyta</taxon>
        <taxon>Embryophyta</taxon>
        <taxon>Tracheophyta</taxon>
        <taxon>Spermatophyta</taxon>
        <taxon>Magnoliopsida</taxon>
        <taxon>eudicotyledons</taxon>
        <taxon>Gunneridae</taxon>
        <taxon>Pentapetalae</taxon>
        <taxon>asterids</taxon>
        <taxon>campanulids</taxon>
        <taxon>Asterales</taxon>
        <taxon>Asteraceae</taxon>
        <taxon>Asteroideae</taxon>
        <taxon>Anthemideae</taxon>
        <taxon>Anthemidinae</taxon>
        <taxon>Tanacetum</taxon>
    </lineage>
</organism>
<gene>
    <name evidence="2" type="ORF">Tco_1053605</name>
</gene>
<reference evidence="2" key="1">
    <citation type="journal article" date="2022" name="Int. J. Mol. Sci.">
        <title>Draft Genome of Tanacetum Coccineum: Genomic Comparison of Closely Related Tanacetum-Family Plants.</title>
        <authorList>
            <person name="Yamashiro T."/>
            <person name="Shiraishi A."/>
            <person name="Nakayama K."/>
            <person name="Satake H."/>
        </authorList>
    </citation>
    <scope>NUCLEOTIDE SEQUENCE</scope>
</reference>
<evidence type="ECO:0000313" key="2">
    <source>
        <dbReference type="EMBL" id="GJT79263.1"/>
    </source>
</evidence>
<accession>A0ABQ5GUJ4</accession>
<dbReference type="EMBL" id="BQNB010018882">
    <property type="protein sequence ID" value="GJT79263.1"/>
    <property type="molecule type" value="Genomic_DNA"/>
</dbReference>
<keyword evidence="3" id="KW-1185">Reference proteome</keyword>
<reference evidence="2" key="2">
    <citation type="submission" date="2022-01" db="EMBL/GenBank/DDBJ databases">
        <authorList>
            <person name="Yamashiro T."/>
            <person name="Shiraishi A."/>
            <person name="Satake H."/>
            <person name="Nakayama K."/>
        </authorList>
    </citation>
    <scope>NUCLEOTIDE SEQUENCE</scope>
</reference>
<evidence type="ECO:0000259" key="1">
    <source>
        <dbReference type="Pfam" id="PF14214"/>
    </source>
</evidence>
<sequence>MLAYYAYQLHHRVNEYNLIFRGGRLFQQYVVGVFCCIKQNRLDFVRKKQSDIQSDYLSGLYDAISRGERDGHEVGGRIILPMYFTRGPRYMYAHYLDALAICRKLGNPQFFITFTCNVNWPEINRYMAQYPELTTSDRADVVFRVFEQKIKLFVAFLKKE</sequence>
<evidence type="ECO:0000313" key="3">
    <source>
        <dbReference type="Proteomes" id="UP001151760"/>
    </source>
</evidence>
<comment type="caution">
    <text evidence="2">The sequence shown here is derived from an EMBL/GenBank/DDBJ whole genome shotgun (WGS) entry which is preliminary data.</text>
</comment>
<dbReference type="Pfam" id="PF14214">
    <property type="entry name" value="Helitron_like_N"/>
    <property type="match status" value="1"/>
</dbReference>
<proteinExistence type="predicted"/>
<dbReference type="PANTHER" id="PTHR45786">
    <property type="entry name" value="DNA BINDING PROTEIN-LIKE"/>
    <property type="match status" value="1"/>
</dbReference>
<keyword evidence="2" id="KW-0378">Hydrolase</keyword>
<name>A0ABQ5GUJ4_9ASTR</name>
<keyword evidence="2" id="KW-0547">Nucleotide-binding</keyword>
<protein>
    <submittedName>
        <fullName evidence="2">DNA helicase</fullName>
    </submittedName>
</protein>
<dbReference type="GO" id="GO:0004386">
    <property type="term" value="F:helicase activity"/>
    <property type="evidence" value="ECO:0007669"/>
    <property type="project" value="UniProtKB-KW"/>
</dbReference>
<feature type="domain" description="Helitron helicase-like" evidence="1">
    <location>
        <begin position="4"/>
        <end position="157"/>
    </location>
</feature>
<keyword evidence="2" id="KW-0347">Helicase</keyword>
<dbReference type="InterPro" id="IPR025476">
    <property type="entry name" value="Helitron_helicase-like"/>
</dbReference>
<keyword evidence="2" id="KW-0067">ATP-binding</keyword>
<dbReference type="Proteomes" id="UP001151760">
    <property type="component" value="Unassembled WGS sequence"/>
</dbReference>